<dbReference type="HAMAP" id="MF_00454">
    <property type="entry name" value="FluC"/>
    <property type="match status" value="1"/>
</dbReference>
<dbReference type="InterPro" id="IPR003691">
    <property type="entry name" value="FluC"/>
</dbReference>
<dbReference type="PANTHER" id="PTHR28259:SF1">
    <property type="entry name" value="FLUORIDE EXPORT PROTEIN 1-RELATED"/>
    <property type="match status" value="1"/>
</dbReference>
<evidence type="ECO:0000256" key="6">
    <source>
        <dbReference type="ARBA" id="ARBA00023303"/>
    </source>
</evidence>
<comment type="catalytic activity">
    <reaction evidence="8">
        <text>fluoride(in) = fluoride(out)</text>
        <dbReference type="Rhea" id="RHEA:76159"/>
        <dbReference type="ChEBI" id="CHEBI:17051"/>
    </reaction>
    <physiologicalReaction direction="left-to-right" evidence="8">
        <dbReference type="Rhea" id="RHEA:76160"/>
    </physiologicalReaction>
</comment>
<dbReference type="GO" id="GO:0140114">
    <property type="term" value="P:cellular detoxification of fluoride"/>
    <property type="evidence" value="ECO:0007669"/>
    <property type="project" value="UniProtKB-UniRule"/>
</dbReference>
<dbReference type="EMBL" id="CP022572">
    <property type="protein sequence ID" value="AZU62987.1"/>
    <property type="molecule type" value="Genomic_DNA"/>
</dbReference>
<evidence type="ECO:0000256" key="1">
    <source>
        <dbReference type="ARBA" id="ARBA00004651"/>
    </source>
</evidence>
<evidence type="ECO:0000256" key="10">
    <source>
        <dbReference type="HAMAP-Rule" id="MF_00454"/>
    </source>
</evidence>
<reference evidence="11 12" key="1">
    <citation type="submission" date="2017-07" db="EMBL/GenBank/DDBJ databases">
        <title>The complete genome sequence of Bacillus mesonae strain H20-5, an efficient strain improving plant abiotic stress resistance.</title>
        <authorList>
            <person name="Kim S.Y."/>
            <person name="Song H."/>
            <person name="Sang M.K."/>
            <person name="Weon H.-Y."/>
            <person name="Song J."/>
        </authorList>
    </citation>
    <scope>NUCLEOTIDE SEQUENCE [LARGE SCALE GENOMIC DNA]</scope>
    <source>
        <strain evidence="11 12">H20-5</strain>
    </source>
</reference>
<evidence type="ECO:0000256" key="2">
    <source>
        <dbReference type="ARBA" id="ARBA00022475"/>
    </source>
</evidence>
<dbReference type="AlphaFoldDB" id="A0A3T0I0X0"/>
<dbReference type="GO" id="GO:0062054">
    <property type="term" value="F:fluoride channel activity"/>
    <property type="evidence" value="ECO:0007669"/>
    <property type="project" value="UniProtKB-UniRule"/>
</dbReference>
<feature type="binding site" evidence="10">
    <location>
        <position position="71"/>
    </location>
    <ligand>
        <name>Na(+)</name>
        <dbReference type="ChEBI" id="CHEBI:29101"/>
        <note>structural</note>
    </ligand>
</feature>
<organism evidence="11 12">
    <name type="scientific">Neobacillus mesonae</name>
    <dbReference type="NCBI Taxonomy" id="1193713"/>
    <lineage>
        <taxon>Bacteria</taxon>
        <taxon>Bacillati</taxon>
        <taxon>Bacillota</taxon>
        <taxon>Bacilli</taxon>
        <taxon>Bacillales</taxon>
        <taxon>Bacillaceae</taxon>
        <taxon>Neobacillus</taxon>
    </lineage>
</organism>
<name>A0A3T0I0X0_9BACI</name>
<dbReference type="Proteomes" id="UP000282892">
    <property type="component" value="Chromosome"/>
</dbReference>
<keyword evidence="10" id="KW-0479">Metal-binding</keyword>
<keyword evidence="12" id="KW-1185">Reference proteome</keyword>
<feature type="binding site" evidence="10">
    <location>
        <position position="68"/>
    </location>
    <ligand>
        <name>Na(+)</name>
        <dbReference type="ChEBI" id="CHEBI:29101"/>
        <note>structural</note>
    </ligand>
</feature>
<evidence type="ECO:0000256" key="8">
    <source>
        <dbReference type="ARBA" id="ARBA00035585"/>
    </source>
</evidence>
<dbReference type="STRING" id="1193713.GCA_001636315_00428"/>
<dbReference type="KEGG" id="nmk:CHR53_17970"/>
<comment type="similarity">
    <text evidence="7 10">Belongs to the fluoride channel Fluc/FEX (TC 1.A.43) family.</text>
</comment>
<proteinExistence type="inferred from homology"/>
<feature type="transmembrane region" description="Helical" evidence="10">
    <location>
        <begin position="92"/>
        <end position="113"/>
    </location>
</feature>
<dbReference type="GO" id="GO:0005886">
    <property type="term" value="C:plasma membrane"/>
    <property type="evidence" value="ECO:0007669"/>
    <property type="project" value="UniProtKB-SubCell"/>
</dbReference>
<dbReference type="GO" id="GO:0046872">
    <property type="term" value="F:metal ion binding"/>
    <property type="evidence" value="ECO:0007669"/>
    <property type="project" value="UniProtKB-KW"/>
</dbReference>
<evidence type="ECO:0000256" key="9">
    <source>
        <dbReference type="ARBA" id="ARBA00049940"/>
    </source>
</evidence>
<evidence type="ECO:0000256" key="3">
    <source>
        <dbReference type="ARBA" id="ARBA00022692"/>
    </source>
</evidence>
<dbReference type="Pfam" id="PF02537">
    <property type="entry name" value="CRCB"/>
    <property type="match status" value="1"/>
</dbReference>
<feature type="transmembrane region" description="Helical" evidence="10">
    <location>
        <begin position="6"/>
        <end position="21"/>
    </location>
</feature>
<keyword evidence="10" id="KW-0813">Transport</keyword>
<dbReference type="OrthoDB" id="9815830at2"/>
<evidence type="ECO:0000313" key="12">
    <source>
        <dbReference type="Proteomes" id="UP000282892"/>
    </source>
</evidence>
<evidence type="ECO:0000256" key="5">
    <source>
        <dbReference type="ARBA" id="ARBA00023136"/>
    </source>
</evidence>
<dbReference type="PANTHER" id="PTHR28259">
    <property type="entry name" value="FLUORIDE EXPORT PROTEIN 1-RELATED"/>
    <property type="match status" value="1"/>
</dbReference>
<sequence length="119" mass="12769">MTEILFVSIGGFFGAICRFVLSRMLKGAGGFPVGTFIVNLLGAFLLGLFVGLQLHGHLYILIGVGFMGAFTTFSTFMLESEQLQIAGKNKSFYAYVVLSLVIGLGVLYCGLMIGKSIDL</sequence>
<keyword evidence="3 10" id="KW-0812">Transmembrane</keyword>
<dbReference type="RefSeq" id="WP_066384444.1">
    <property type="nucleotide sequence ID" value="NZ_CP022572.1"/>
</dbReference>
<comment type="subcellular location">
    <subcellularLocation>
        <location evidence="1 10">Cell membrane</location>
        <topology evidence="1 10">Multi-pass membrane protein</topology>
    </subcellularLocation>
</comment>
<keyword evidence="10" id="KW-0406">Ion transport</keyword>
<keyword evidence="4 10" id="KW-1133">Transmembrane helix</keyword>
<comment type="function">
    <text evidence="9 10">Fluoride-specific ion channel. Important for reducing fluoride concentration in the cell, thus reducing its toxicity.</text>
</comment>
<keyword evidence="2 10" id="KW-1003">Cell membrane</keyword>
<keyword evidence="10" id="KW-0915">Sodium</keyword>
<accession>A0A3T0I0X0</accession>
<evidence type="ECO:0000256" key="7">
    <source>
        <dbReference type="ARBA" id="ARBA00035120"/>
    </source>
</evidence>
<protein>
    <recommendedName>
        <fullName evidence="10">Fluoride-specific ion channel FluC</fullName>
    </recommendedName>
</protein>
<gene>
    <name evidence="10" type="primary">fluC</name>
    <name evidence="10" type="synonym">crcB</name>
    <name evidence="11" type="ORF">CHR53_17970</name>
</gene>
<feature type="transmembrane region" description="Helical" evidence="10">
    <location>
        <begin position="58"/>
        <end position="80"/>
    </location>
</feature>
<evidence type="ECO:0000313" key="11">
    <source>
        <dbReference type="EMBL" id="AZU62987.1"/>
    </source>
</evidence>
<keyword evidence="6 10" id="KW-0407">Ion channel</keyword>
<feature type="transmembrane region" description="Helical" evidence="10">
    <location>
        <begin position="33"/>
        <end position="52"/>
    </location>
</feature>
<keyword evidence="5 10" id="KW-0472">Membrane</keyword>
<evidence type="ECO:0000256" key="4">
    <source>
        <dbReference type="ARBA" id="ARBA00022989"/>
    </source>
</evidence>
<comment type="activity regulation">
    <text evidence="10">Na(+) is not transported, but it plays an essential structural role and its presence is essential for fluoride channel function.</text>
</comment>